<dbReference type="Proteomes" id="UP000252419">
    <property type="component" value="Unassembled WGS sequence"/>
</dbReference>
<comment type="caution">
    <text evidence="1">The sequence shown here is derived from an EMBL/GenBank/DDBJ whole genome shotgun (WGS) entry which is preliminary data.</text>
</comment>
<proteinExistence type="predicted"/>
<reference evidence="1 2" key="1">
    <citation type="submission" date="2014-07" db="EMBL/GenBank/DDBJ databases">
        <title>Draft genome sequence of Thalassospira xianhensis P-4 (MCCC 1A02616).</title>
        <authorList>
            <person name="Lai Q."/>
            <person name="Shao Z."/>
        </authorList>
    </citation>
    <scope>NUCLEOTIDE SEQUENCE [LARGE SCALE GENOMIC DNA]</scope>
    <source>
        <strain evidence="1 2">MCCC 1A02616</strain>
    </source>
</reference>
<sequence length="242" mass="27774">MATCKFCGKDKKLVKAHIIPRSLYGFPKEKGYEPYKFITNVKGFYSSRSATGVYDPELVCLDCESMFSAPDKYAYEIFLGSKSVWKKRPNIKAKKIPPEDFDYKLFKLFFLTLLWRSSTTKQPFFRKVELGPHIDQIRQMILDKNPGTPDDFSVVLAVFNSETASGAMLDPDRSRFDGVNYIRFYLAGYVAYVKIDQRKAPTNLRELQASPDIGLIAIERSFERSKEFTALTKLVKKTSFNS</sequence>
<evidence type="ECO:0008006" key="3">
    <source>
        <dbReference type="Google" id="ProtNLM"/>
    </source>
</evidence>
<evidence type="ECO:0000313" key="2">
    <source>
        <dbReference type="Proteomes" id="UP000252419"/>
    </source>
</evidence>
<keyword evidence="2" id="KW-1185">Reference proteome</keyword>
<gene>
    <name evidence="1" type="ORF">TH5_17315</name>
</gene>
<protein>
    <recommendedName>
        <fullName evidence="3">HNH endonuclease 5 domain-containing protein</fullName>
    </recommendedName>
</protein>
<name>A0A367UAT9_9PROT</name>
<dbReference type="AlphaFoldDB" id="A0A367UAT9"/>
<accession>A0A367UAT9</accession>
<evidence type="ECO:0000313" key="1">
    <source>
        <dbReference type="EMBL" id="RCK04833.1"/>
    </source>
</evidence>
<dbReference type="EMBL" id="JPWA01000023">
    <property type="protein sequence ID" value="RCK04833.1"/>
    <property type="molecule type" value="Genomic_DNA"/>
</dbReference>
<organism evidence="1 2">
    <name type="scientific">Thalassospira xianhensis MCCC 1A02616</name>
    <dbReference type="NCBI Taxonomy" id="1177929"/>
    <lineage>
        <taxon>Bacteria</taxon>
        <taxon>Pseudomonadati</taxon>
        <taxon>Pseudomonadota</taxon>
        <taxon>Alphaproteobacteria</taxon>
        <taxon>Rhodospirillales</taxon>
        <taxon>Thalassospiraceae</taxon>
        <taxon>Thalassospira</taxon>
    </lineage>
</organism>
<dbReference type="RefSeq" id="WP_114122853.1">
    <property type="nucleotide sequence ID" value="NZ_JPWA01000023.1"/>
</dbReference>